<gene>
    <name evidence="1" type="ORF">SMN809_LOCUS71059</name>
</gene>
<reference evidence="1" key="1">
    <citation type="submission" date="2021-02" db="EMBL/GenBank/DDBJ databases">
        <authorList>
            <person name="Nowell W R."/>
        </authorList>
    </citation>
    <scope>NUCLEOTIDE SEQUENCE</scope>
</reference>
<proteinExistence type="predicted"/>
<name>A0A8S3HWI3_9BILA</name>
<evidence type="ECO:0000313" key="2">
    <source>
        <dbReference type="Proteomes" id="UP000676336"/>
    </source>
</evidence>
<accession>A0A8S3HWI3</accession>
<protein>
    <submittedName>
        <fullName evidence="1">Uncharacterized protein</fullName>
    </submittedName>
</protein>
<feature type="non-terminal residue" evidence="1">
    <location>
        <position position="117"/>
    </location>
</feature>
<evidence type="ECO:0000313" key="1">
    <source>
        <dbReference type="EMBL" id="CAF5187644.1"/>
    </source>
</evidence>
<comment type="caution">
    <text evidence="1">The sequence shown here is derived from an EMBL/GenBank/DDBJ whole genome shotgun (WGS) entry which is preliminary data.</text>
</comment>
<dbReference type="Proteomes" id="UP000676336">
    <property type="component" value="Unassembled WGS sequence"/>
</dbReference>
<dbReference type="AlphaFoldDB" id="A0A8S3HWI3"/>
<dbReference type="EMBL" id="CAJOBI010322822">
    <property type="protein sequence ID" value="CAF5187644.1"/>
    <property type="molecule type" value="Genomic_DNA"/>
</dbReference>
<organism evidence="1 2">
    <name type="scientific">Rotaria magnacalcarata</name>
    <dbReference type="NCBI Taxonomy" id="392030"/>
    <lineage>
        <taxon>Eukaryota</taxon>
        <taxon>Metazoa</taxon>
        <taxon>Spiralia</taxon>
        <taxon>Gnathifera</taxon>
        <taxon>Rotifera</taxon>
        <taxon>Eurotatoria</taxon>
        <taxon>Bdelloidea</taxon>
        <taxon>Philodinida</taxon>
        <taxon>Philodinidae</taxon>
        <taxon>Rotaria</taxon>
    </lineage>
</organism>
<sequence length="117" mass="12999">DSNHYHSSDIYNSPELKNIIIEDKISSNEFPSPPSPSTLRCSTATASTNKTSLIDPRLDTHFSSVIAQRAAAAKARRHENLLELDYSSNGLPPSTTFFNNCITTNGIQTTTIHHHRY</sequence>